<protein>
    <submittedName>
        <fullName evidence="1">17563_t:CDS:1</fullName>
    </submittedName>
</protein>
<name>A0ACA9RL53_9GLOM</name>
<reference evidence="1" key="1">
    <citation type="submission" date="2021-06" db="EMBL/GenBank/DDBJ databases">
        <authorList>
            <person name="Kallberg Y."/>
            <person name="Tangrot J."/>
            <person name="Rosling A."/>
        </authorList>
    </citation>
    <scope>NUCLEOTIDE SEQUENCE</scope>
    <source>
        <strain evidence="1">MA461A</strain>
    </source>
</reference>
<organism evidence="1 2">
    <name type="scientific">Racocetra persica</name>
    <dbReference type="NCBI Taxonomy" id="160502"/>
    <lineage>
        <taxon>Eukaryota</taxon>
        <taxon>Fungi</taxon>
        <taxon>Fungi incertae sedis</taxon>
        <taxon>Mucoromycota</taxon>
        <taxon>Glomeromycotina</taxon>
        <taxon>Glomeromycetes</taxon>
        <taxon>Diversisporales</taxon>
        <taxon>Gigasporaceae</taxon>
        <taxon>Racocetra</taxon>
    </lineage>
</organism>
<dbReference type="Proteomes" id="UP000789920">
    <property type="component" value="Unassembled WGS sequence"/>
</dbReference>
<gene>
    <name evidence="1" type="ORF">RPERSI_LOCUS20336</name>
</gene>
<keyword evidence="2" id="KW-1185">Reference proteome</keyword>
<evidence type="ECO:0000313" key="1">
    <source>
        <dbReference type="EMBL" id="CAG8797378.1"/>
    </source>
</evidence>
<comment type="caution">
    <text evidence="1">The sequence shown here is derived from an EMBL/GenBank/DDBJ whole genome shotgun (WGS) entry which is preliminary data.</text>
</comment>
<dbReference type="EMBL" id="CAJVQC010057240">
    <property type="protein sequence ID" value="CAG8797378.1"/>
    <property type="molecule type" value="Genomic_DNA"/>
</dbReference>
<evidence type="ECO:0000313" key="2">
    <source>
        <dbReference type="Proteomes" id="UP000789920"/>
    </source>
</evidence>
<feature type="non-terminal residue" evidence="1">
    <location>
        <position position="212"/>
    </location>
</feature>
<sequence length="212" mass="24838">MAKNPEVAFTKAFDYYLRKNEQLITESAIKKLSLPSNFYNWVLIKFGLDAQITRLCFDEILKSRVSIDKQLQQNGNADIPNGISQYDFHTICNIFKIYCNARNFYIPSHLDMISQCTSQDILAPLFRYYLPDLFNVKISFNMPMQIIEDADGTDNQYCHLFVKPVTGKRNKRILKEWNQTLHNLSVNNTSRINKELVTLTLLAFHDWFRHLS</sequence>
<accession>A0ACA9RL53</accession>
<proteinExistence type="predicted"/>